<dbReference type="Proteomes" id="UP000279833">
    <property type="component" value="Unassembled WGS sequence"/>
</dbReference>
<sequence length="102" mass="11571">MGSSTLREQMALSDDILNKFEENISKELDPDIISYIIYSHNAFASCGKLDQCEARVLNELDLDYNSDDFILTVASSYPEVTSNEYPSQCEKYVLNEVTPFIT</sequence>
<gene>
    <name evidence="1" type="ORF">SCUD_LOCUS18330</name>
</gene>
<accession>A0A183KTE1</accession>
<dbReference type="EMBL" id="UZAK01040880">
    <property type="protein sequence ID" value="VDP65482.1"/>
    <property type="molecule type" value="Genomic_DNA"/>
</dbReference>
<protein>
    <submittedName>
        <fullName evidence="3">DUF732 domain-containing protein</fullName>
    </submittedName>
</protein>
<keyword evidence="2" id="KW-1185">Reference proteome</keyword>
<name>A0A183KTE1_9TREM</name>
<dbReference type="WBParaSite" id="SCUD_0001833401-mRNA-1">
    <property type="protein sequence ID" value="SCUD_0001833401-mRNA-1"/>
    <property type="gene ID" value="SCUD_0001833401"/>
</dbReference>
<evidence type="ECO:0000313" key="1">
    <source>
        <dbReference type="EMBL" id="VDP65482.1"/>
    </source>
</evidence>
<organism evidence="3">
    <name type="scientific">Schistosoma curassoni</name>
    <dbReference type="NCBI Taxonomy" id="6186"/>
    <lineage>
        <taxon>Eukaryota</taxon>
        <taxon>Metazoa</taxon>
        <taxon>Spiralia</taxon>
        <taxon>Lophotrochozoa</taxon>
        <taxon>Platyhelminthes</taxon>
        <taxon>Trematoda</taxon>
        <taxon>Digenea</taxon>
        <taxon>Strigeidida</taxon>
        <taxon>Schistosomatoidea</taxon>
        <taxon>Schistosomatidae</taxon>
        <taxon>Schistosoma</taxon>
    </lineage>
</organism>
<proteinExistence type="predicted"/>
<dbReference type="AlphaFoldDB" id="A0A183KTE1"/>
<reference evidence="3" key="1">
    <citation type="submission" date="2016-06" db="UniProtKB">
        <authorList>
            <consortium name="WormBaseParasite"/>
        </authorList>
    </citation>
    <scope>IDENTIFICATION</scope>
</reference>
<evidence type="ECO:0000313" key="2">
    <source>
        <dbReference type="Proteomes" id="UP000279833"/>
    </source>
</evidence>
<evidence type="ECO:0000313" key="3">
    <source>
        <dbReference type="WBParaSite" id="SCUD_0001833401-mRNA-1"/>
    </source>
</evidence>
<reference evidence="1 2" key="2">
    <citation type="submission" date="2018-11" db="EMBL/GenBank/DDBJ databases">
        <authorList>
            <consortium name="Pathogen Informatics"/>
        </authorList>
    </citation>
    <scope>NUCLEOTIDE SEQUENCE [LARGE SCALE GENOMIC DNA]</scope>
    <source>
        <strain evidence="1">Dakar</strain>
        <strain evidence="2">Dakar, Senegal</strain>
    </source>
</reference>